<dbReference type="GO" id="GO:0004674">
    <property type="term" value="F:protein serine/threonine kinase activity"/>
    <property type="evidence" value="ECO:0007669"/>
    <property type="project" value="UniProtKB-KW"/>
</dbReference>
<feature type="domain" description="Protein kinase" evidence="7">
    <location>
        <begin position="159"/>
        <end position="342"/>
    </location>
</feature>
<evidence type="ECO:0000256" key="1">
    <source>
        <dbReference type="ARBA" id="ARBA00022527"/>
    </source>
</evidence>
<feature type="region of interest" description="Disordered" evidence="6">
    <location>
        <begin position="20"/>
        <end position="43"/>
    </location>
</feature>
<dbReference type="OrthoDB" id="541276at2759"/>
<dbReference type="InterPro" id="IPR000719">
    <property type="entry name" value="Prot_kinase_dom"/>
</dbReference>
<dbReference type="InterPro" id="IPR008271">
    <property type="entry name" value="Ser/Thr_kinase_AS"/>
</dbReference>
<evidence type="ECO:0000259" key="7">
    <source>
        <dbReference type="PROSITE" id="PS50011"/>
    </source>
</evidence>
<keyword evidence="5" id="KW-0067">ATP-binding</keyword>
<dbReference type="Pfam" id="PF00069">
    <property type="entry name" value="Pkinase"/>
    <property type="match status" value="1"/>
</dbReference>
<reference evidence="8" key="1">
    <citation type="journal article" date="2020" name="Fungal Divers.">
        <title>Resolving the Mortierellaceae phylogeny through synthesis of multi-gene phylogenetics and phylogenomics.</title>
        <authorList>
            <person name="Vandepol N."/>
            <person name="Liber J."/>
            <person name="Desiro A."/>
            <person name="Na H."/>
            <person name="Kennedy M."/>
            <person name="Barry K."/>
            <person name="Grigoriev I.V."/>
            <person name="Miller A.N."/>
            <person name="O'Donnell K."/>
            <person name="Stajich J.E."/>
            <person name="Bonito G."/>
        </authorList>
    </citation>
    <scope>NUCLEOTIDE SEQUENCE</scope>
    <source>
        <strain evidence="8">NVP60</strain>
    </source>
</reference>
<evidence type="ECO:0000256" key="6">
    <source>
        <dbReference type="SAM" id="MobiDB-lite"/>
    </source>
</evidence>
<dbReference type="GO" id="GO:0005524">
    <property type="term" value="F:ATP binding"/>
    <property type="evidence" value="ECO:0007669"/>
    <property type="project" value="UniProtKB-KW"/>
</dbReference>
<evidence type="ECO:0000256" key="2">
    <source>
        <dbReference type="ARBA" id="ARBA00022679"/>
    </source>
</evidence>
<evidence type="ECO:0000256" key="4">
    <source>
        <dbReference type="ARBA" id="ARBA00022777"/>
    </source>
</evidence>
<dbReference type="Gene3D" id="1.10.510.10">
    <property type="entry name" value="Transferase(Phosphotransferase) domain 1"/>
    <property type="match status" value="1"/>
</dbReference>
<gene>
    <name evidence="8" type="ORF">BGZ97_008335</name>
</gene>
<feature type="compositionally biased region" description="Basic and acidic residues" evidence="6">
    <location>
        <begin position="104"/>
        <end position="113"/>
    </location>
</feature>
<dbReference type="SMART" id="SM00220">
    <property type="entry name" value="S_TKc"/>
    <property type="match status" value="1"/>
</dbReference>
<dbReference type="CDD" id="cd00180">
    <property type="entry name" value="PKc"/>
    <property type="match status" value="1"/>
</dbReference>
<dbReference type="EMBL" id="JAAAIN010003793">
    <property type="protein sequence ID" value="KAG0283971.1"/>
    <property type="molecule type" value="Genomic_DNA"/>
</dbReference>
<comment type="caution">
    <text evidence="8">The sequence shown here is derived from an EMBL/GenBank/DDBJ whole genome shotgun (WGS) entry which is preliminary data.</text>
</comment>
<keyword evidence="3" id="KW-0547">Nucleotide-binding</keyword>
<name>A0A9P6UEM8_9FUNG</name>
<protein>
    <recommendedName>
        <fullName evidence="7">Protein kinase domain-containing protein</fullName>
    </recommendedName>
</protein>
<feature type="non-terminal residue" evidence="8">
    <location>
        <position position="1"/>
    </location>
</feature>
<organism evidence="8 9">
    <name type="scientific">Linnemannia gamsii</name>
    <dbReference type="NCBI Taxonomy" id="64522"/>
    <lineage>
        <taxon>Eukaryota</taxon>
        <taxon>Fungi</taxon>
        <taxon>Fungi incertae sedis</taxon>
        <taxon>Mucoromycota</taxon>
        <taxon>Mortierellomycotina</taxon>
        <taxon>Mortierellomycetes</taxon>
        <taxon>Mortierellales</taxon>
        <taxon>Mortierellaceae</taxon>
        <taxon>Linnemannia</taxon>
    </lineage>
</organism>
<dbReference type="Proteomes" id="UP000823405">
    <property type="component" value="Unassembled WGS sequence"/>
</dbReference>
<proteinExistence type="predicted"/>
<evidence type="ECO:0000313" key="8">
    <source>
        <dbReference type="EMBL" id="KAG0283971.1"/>
    </source>
</evidence>
<keyword evidence="9" id="KW-1185">Reference proteome</keyword>
<keyword evidence="1" id="KW-0723">Serine/threonine-protein kinase</keyword>
<evidence type="ECO:0000256" key="5">
    <source>
        <dbReference type="ARBA" id="ARBA00022840"/>
    </source>
</evidence>
<dbReference type="PROSITE" id="PS50011">
    <property type="entry name" value="PROTEIN_KINASE_DOM"/>
    <property type="match status" value="1"/>
</dbReference>
<feature type="compositionally biased region" description="Low complexity" evidence="6">
    <location>
        <begin position="114"/>
        <end position="123"/>
    </location>
</feature>
<keyword evidence="2" id="KW-0808">Transferase</keyword>
<sequence length="342" mass="38133">MPTEILVPVDIVQGPENSPIEEAQRQRHQQEHLYSNTSATAPAHVTYPLDADGRSKGISTEQQQLELQKRESSPIVRLATPTQIIINDEVGQSSNTGGKLLPRHSQEHIKEKSSSASTPSTSTTIDPLALANITISDKVKKYPGFIHPYAIYIQECQIFRVDSLVSAGGFGSVFKVVNGTKTFAIKVQRAEGGIQRDRMFRSEARFLKRSVHANVIGFFGEFRHRDHLCLRLEWMPKTVLDIIARRASIQEVQQITYSIASGLKSLHDKNFVHRDIKPENVLVSGPASRMIVKLADFGLAGYMKDGRKLRGFCGTPVYRAPEMLEENGRKEYGTAVDMYSLG</sequence>
<keyword evidence="4" id="KW-0418">Kinase</keyword>
<dbReference type="InterPro" id="IPR011009">
    <property type="entry name" value="Kinase-like_dom_sf"/>
</dbReference>
<accession>A0A9P6UEM8</accession>
<evidence type="ECO:0000313" key="9">
    <source>
        <dbReference type="Proteomes" id="UP000823405"/>
    </source>
</evidence>
<dbReference type="PROSITE" id="PS00108">
    <property type="entry name" value="PROTEIN_KINASE_ST"/>
    <property type="match status" value="1"/>
</dbReference>
<dbReference type="AlphaFoldDB" id="A0A9P6UEM8"/>
<feature type="region of interest" description="Disordered" evidence="6">
    <location>
        <begin position="90"/>
        <end position="123"/>
    </location>
</feature>
<feature type="compositionally biased region" description="Basic and acidic residues" evidence="6">
    <location>
        <begin position="22"/>
        <end position="31"/>
    </location>
</feature>
<dbReference type="PANTHER" id="PTHR24351">
    <property type="entry name" value="RIBOSOMAL PROTEIN S6 KINASE"/>
    <property type="match status" value="1"/>
</dbReference>
<dbReference type="SUPFAM" id="SSF56112">
    <property type="entry name" value="Protein kinase-like (PK-like)"/>
    <property type="match status" value="1"/>
</dbReference>
<evidence type="ECO:0000256" key="3">
    <source>
        <dbReference type="ARBA" id="ARBA00022741"/>
    </source>
</evidence>